<feature type="compositionally biased region" description="Polar residues" evidence="4">
    <location>
        <begin position="261"/>
        <end position="273"/>
    </location>
</feature>
<evidence type="ECO:0000259" key="6">
    <source>
        <dbReference type="Pfam" id="PF13847"/>
    </source>
</evidence>
<feature type="signal peptide" evidence="5">
    <location>
        <begin position="1"/>
        <end position="27"/>
    </location>
</feature>
<evidence type="ECO:0000313" key="7">
    <source>
        <dbReference type="EMBL" id="ROP84200.1"/>
    </source>
</evidence>
<dbReference type="CDD" id="cd02440">
    <property type="entry name" value="AdoMet_MTases"/>
    <property type="match status" value="1"/>
</dbReference>
<keyword evidence="3" id="KW-0949">S-adenosyl-L-methionine</keyword>
<protein>
    <submittedName>
        <fullName evidence="7">Methyltransferase family protein</fullName>
    </submittedName>
</protein>
<keyword evidence="2 7" id="KW-0808">Transferase</keyword>
<dbReference type="PANTHER" id="PTHR13610">
    <property type="entry name" value="METHYLTRANSFERASE DOMAIN-CONTAINING PROTEIN"/>
    <property type="match status" value="1"/>
</dbReference>
<dbReference type="InterPro" id="IPR029063">
    <property type="entry name" value="SAM-dependent_MTases_sf"/>
</dbReference>
<dbReference type="Gene3D" id="3.40.50.150">
    <property type="entry name" value="Vaccinia Virus protein VP39"/>
    <property type="match status" value="1"/>
</dbReference>
<dbReference type="InterPro" id="IPR025714">
    <property type="entry name" value="Methyltranfer_dom"/>
</dbReference>
<name>A0A3N1KZW1_9PROT</name>
<keyword evidence="1 7" id="KW-0489">Methyltransferase</keyword>
<dbReference type="GO" id="GO:0032259">
    <property type="term" value="P:methylation"/>
    <property type="evidence" value="ECO:0007669"/>
    <property type="project" value="UniProtKB-KW"/>
</dbReference>
<gene>
    <name evidence="7" type="ORF">EDC65_3548</name>
</gene>
<evidence type="ECO:0000256" key="1">
    <source>
        <dbReference type="ARBA" id="ARBA00022603"/>
    </source>
</evidence>
<keyword evidence="5" id="KW-0732">Signal</keyword>
<dbReference type="InterPro" id="IPR026170">
    <property type="entry name" value="FAM173A/B"/>
</dbReference>
<reference evidence="7 8" key="1">
    <citation type="submission" date="2018-11" db="EMBL/GenBank/DDBJ databases">
        <title>Genomic Encyclopedia of Type Strains, Phase IV (KMG-IV): sequencing the most valuable type-strain genomes for metagenomic binning, comparative biology and taxonomic classification.</title>
        <authorList>
            <person name="Goeker M."/>
        </authorList>
    </citation>
    <scope>NUCLEOTIDE SEQUENCE [LARGE SCALE GENOMIC DNA]</scope>
    <source>
        <strain evidence="7 8">DSM 5900</strain>
    </source>
</reference>
<sequence>MTRPVALSRTIAAACLAALLCQAPALAQTAPAPAYTPQSGQEGKDVVWIPTHQGLVDRMLDMAQVTPADYLVDLGSGDGRTVITAAKRGVRALGIEYNPDLVTLSAATAKAEGVADRARFIQADIFESDFSDATVVTLFLLPTLNMKLRPIILAMKPGTRVVSNTFNMGDWIADQTIEAPQTDCTNFCRAYRWVVPAKAEGTWKLGDGELRLKQTFQMLEGTLRQGGQEVAISEARMNGAEIAFTAGDRQFTGSVDGGRMTGTSRTPQGSQAWSAARSAP</sequence>
<evidence type="ECO:0000256" key="5">
    <source>
        <dbReference type="SAM" id="SignalP"/>
    </source>
</evidence>
<dbReference type="EMBL" id="RJKX01000015">
    <property type="protein sequence ID" value="ROP84200.1"/>
    <property type="molecule type" value="Genomic_DNA"/>
</dbReference>
<organism evidence="7 8">
    <name type="scientific">Stella humosa</name>
    <dbReference type="NCBI Taxonomy" id="94"/>
    <lineage>
        <taxon>Bacteria</taxon>
        <taxon>Pseudomonadati</taxon>
        <taxon>Pseudomonadota</taxon>
        <taxon>Alphaproteobacteria</taxon>
        <taxon>Rhodospirillales</taxon>
        <taxon>Stellaceae</taxon>
        <taxon>Stella</taxon>
    </lineage>
</organism>
<dbReference type="RefSeq" id="WP_123691938.1">
    <property type="nucleotide sequence ID" value="NZ_AP019700.1"/>
</dbReference>
<evidence type="ECO:0000256" key="2">
    <source>
        <dbReference type="ARBA" id="ARBA00022679"/>
    </source>
</evidence>
<dbReference type="Proteomes" id="UP000278222">
    <property type="component" value="Unassembled WGS sequence"/>
</dbReference>
<evidence type="ECO:0000313" key="8">
    <source>
        <dbReference type="Proteomes" id="UP000278222"/>
    </source>
</evidence>
<accession>A0A3N1KZW1</accession>
<feature type="region of interest" description="Disordered" evidence="4">
    <location>
        <begin position="251"/>
        <end position="280"/>
    </location>
</feature>
<dbReference type="SUPFAM" id="SSF53335">
    <property type="entry name" value="S-adenosyl-L-methionine-dependent methyltransferases"/>
    <property type="match status" value="1"/>
</dbReference>
<feature type="domain" description="Methyltransferase" evidence="6">
    <location>
        <begin position="71"/>
        <end position="186"/>
    </location>
</feature>
<dbReference type="OrthoDB" id="281208at2"/>
<dbReference type="AlphaFoldDB" id="A0A3N1KZW1"/>
<evidence type="ECO:0000256" key="3">
    <source>
        <dbReference type="ARBA" id="ARBA00022691"/>
    </source>
</evidence>
<feature type="chain" id="PRO_5017946141" evidence="5">
    <location>
        <begin position="28"/>
        <end position="280"/>
    </location>
</feature>
<dbReference type="PANTHER" id="PTHR13610:SF11">
    <property type="entry name" value="METHYLTRANSFERASE DOMAIN-CONTAINING PROTEIN"/>
    <property type="match status" value="1"/>
</dbReference>
<comment type="caution">
    <text evidence="7">The sequence shown here is derived from an EMBL/GenBank/DDBJ whole genome shotgun (WGS) entry which is preliminary data.</text>
</comment>
<proteinExistence type="predicted"/>
<evidence type="ECO:0000256" key="4">
    <source>
        <dbReference type="SAM" id="MobiDB-lite"/>
    </source>
</evidence>
<dbReference type="GO" id="GO:0016279">
    <property type="term" value="F:protein-lysine N-methyltransferase activity"/>
    <property type="evidence" value="ECO:0007669"/>
    <property type="project" value="InterPro"/>
</dbReference>
<dbReference type="Pfam" id="PF13847">
    <property type="entry name" value="Methyltransf_31"/>
    <property type="match status" value="1"/>
</dbReference>
<keyword evidence="8" id="KW-1185">Reference proteome</keyword>